<evidence type="ECO:0000313" key="8">
    <source>
        <dbReference type="Proteomes" id="UP000664795"/>
    </source>
</evidence>
<dbReference type="GO" id="GO:0005975">
    <property type="term" value="P:carbohydrate metabolic process"/>
    <property type="evidence" value="ECO:0007669"/>
    <property type="project" value="InterPro"/>
</dbReference>
<keyword evidence="8" id="KW-1185">Reference proteome</keyword>
<feature type="compositionally biased region" description="Polar residues" evidence="5">
    <location>
        <begin position="460"/>
        <end position="471"/>
    </location>
</feature>
<dbReference type="SUPFAM" id="SSF51126">
    <property type="entry name" value="Pectin lyase-like"/>
    <property type="match status" value="1"/>
</dbReference>
<keyword evidence="2 4" id="KW-0378">Hydrolase</keyword>
<protein>
    <submittedName>
        <fullName evidence="7">Glycoside hydrolase</fullName>
    </submittedName>
</protein>
<dbReference type="AlphaFoldDB" id="A0A939G432"/>
<dbReference type="PANTHER" id="PTHR31339:SF9">
    <property type="entry name" value="PLASMIN AND FIBRONECTIN-BINDING PROTEIN A"/>
    <property type="match status" value="1"/>
</dbReference>
<dbReference type="InterPro" id="IPR006626">
    <property type="entry name" value="PbH1"/>
</dbReference>
<dbReference type="Gene3D" id="2.160.20.10">
    <property type="entry name" value="Single-stranded right-handed beta-helix, Pectin lyase-like"/>
    <property type="match status" value="1"/>
</dbReference>
<feature type="chain" id="PRO_5037566743" evidence="6">
    <location>
        <begin position="21"/>
        <end position="471"/>
    </location>
</feature>
<sequence length="471" mass="50623">MFRLVALLCLLCTTYKLVLANTYDVSKSGCKGDGKTINTNAIQRIIDRASRDGGGTVYVPTGRFVTGTLQLKSNVTLELSPGAVLLGAAVRSAYPLLKSTERRIAGNYALIFADGQYNIGITGAGSIDGQGDARVFQSGKDDAYERPFLVVLYRCRQVRLEKTTFRNAASWTTHLSDCDQVTVRGLHIWGHANQNNDGLDLDGCHNVTVADCLIDATDDALCLKAQNRACQYITVTNCVLSTHSNAIKFGTVSNGGFKHISISNIIVRPSEAKTFNSPFGLREGITGIALESVDGGTLENVLIQQIMMDSIHVPIFLKIGDRGRRSLAQVAQLRNIRLQNITAYHAGITSSSITGMPGRLVENVVLKDIYISCKGGGTVADANVTSVGENTSGYPDPRWFGGNLPSYGLYVRHAKGLTLDNVQFVLEGTDARPAVLLDDVSDSSLERVVAPAGQAGQPGVKSQNVRQVRGL</sequence>
<dbReference type="GO" id="GO:0004650">
    <property type="term" value="F:polygalacturonase activity"/>
    <property type="evidence" value="ECO:0007669"/>
    <property type="project" value="InterPro"/>
</dbReference>
<accession>A0A939G432</accession>
<dbReference type="InterPro" id="IPR012334">
    <property type="entry name" value="Pectin_lyas_fold"/>
</dbReference>
<comment type="caution">
    <text evidence="7">The sequence shown here is derived from an EMBL/GenBank/DDBJ whole genome shotgun (WGS) entry which is preliminary data.</text>
</comment>
<keyword evidence="3 4" id="KW-0326">Glycosidase</keyword>
<dbReference type="InterPro" id="IPR011050">
    <property type="entry name" value="Pectin_lyase_fold/virulence"/>
</dbReference>
<feature type="region of interest" description="Disordered" evidence="5">
    <location>
        <begin position="451"/>
        <end position="471"/>
    </location>
</feature>
<evidence type="ECO:0000256" key="6">
    <source>
        <dbReference type="SAM" id="SignalP"/>
    </source>
</evidence>
<dbReference type="EMBL" id="JAFMYU010000009">
    <property type="protein sequence ID" value="MBO0931992.1"/>
    <property type="molecule type" value="Genomic_DNA"/>
</dbReference>
<evidence type="ECO:0000256" key="5">
    <source>
        <dbReference type="SAM" id="MobiDB-lite"/>
    </source>
</evidence>
<dbReference type="InterPro" id="IPR051801">
    <property type="entry name" value="GH28_Enzymes"/>
</dbReference>
<gene>
    <name evidence="7" type="ORF">J2I48_13360</name>
</gene>
<dbReference type="SMART" id="SM00710">
    <property type="entry name" value="PbH1"/>
    <property type="match status" value="4"/>
</dbReference>
<dbReference type="Pfam" id="PF00295">
    <property type="entry name" value="Glyco_hydro_28"/>
    <property type="match status" value="1"/>
</dbReference>
<keyword evidence="6" id="KW-0732">Signal</keyword>
<evidence type="ECO:0000256" key="4">
    <source>
        <dbReference type="RuleBase" id="RU361169"/>
    </source>
</evidence>
<evidence type="ECO:0000256" key="2">
    <source>
        <dbReference type="ARBA" id="ARBA00022801"/>
    </source>
</evidence>
<comment type="similarity">
    <text evidence="1 4">Belongs to the glycosyl hydrolase 28 family.</text>
</comment>
<name>A0A939G432_9BACT</name>
<organism evidence="7 8">
    <name type="scientific">Fibrella aquatilis</name>
    <dbReference type="NCBI Taxonomy" id="2817059"/>
    <lineage>
        <taxon>Bacteria</taxon>
        <taxon>Pseudomonadati</taxon>
        <taxon>Bacteroidota</taxon>
        <taxon>Cytophagia</taxon>
        <taxon>Cytophagales</taxon>
        <taxon>Spirosomataceae</taxon>
        <taxon>Fibrella</taxon>
    </lineage>
</organism>
<dbReference type="Proteomes" id="UP000664795">
    <property type="component" value="Unassembled WGS sequence"/>
</dbReference>
<proteinExistence type="inferred from homology"/>
<feature type="signal peptide" evidence="6">
    <location>
        <begin position="1"/>
        <end position="20"/>
    </location>
</feature>
<dbReference type="RefSeq" id="WP_207335960.1">
    <property type="nucleotide sequence ID" value="NZ_JAFMYU010000009.1"/>
</dbReference>
<reference evidence="7 8" key="1">
    <citation type="submission" date="2021-03" db="EMBL/GenBank/DDBJ databases">
        <title>Fibrella sp. HMF5036 genome sequencing and assembly.</title>
        <authorList>
            <person name="Kang H."/>
            <person name="Kim H."/>
            <person name="Bae S."/>
            <person name="Joh K."/>
        </authorList>
    </citation>
    <scope>NUCLEOTIDE SEQUENCE [LARGE SCALE GENOMIC DNA]</scope>
    <source>
        <strain evidence="7 8">HMF5036</strain>
    </source>
</reference>
<dbReference type="InterPro" id="IPR000743">
    <property type="entry name" value="Glyco_hydro_28"/>
</dbReference>
<evidence type="ECO:0000256" key="1">
    <source>
        <dbReference type="ARBA" id="ARBA00008834"/>
    </source>
</evidence>
<dbReference type="PANTHER" id="PTHR31339">
    <property type="entry name" value="PECTIN LYASE-RELATED"/>
    <property type="match status" value="1"/>
</dbReference>
<evidence type="ECO:0000313" key="7">
    <source>
        <dbReference type="EMBL" id="MBO0931992.1"/>
    </source>
</evidence>
<evidence type="ECO:0000256" key="3">
    <source>
        <dbReference type="ARBA" id="ARBA00023295"/>
    </source>
</evidence>